<comment type="caution">
    <text evidence="2">The sequence shown here is derived from an EMBL/GenBank/DDBJ whole genome shotgun (WGS) entry which is preliminary data.</text>
</comment>
<evidence type="ECO:0008006" key="4">
    <source>
        <dbReference type="Google" id="ProtNLM"/>
    </source>
</evidence>
<dbReference type="PANTHER" id="PTHR38622">
    <property type="entry name" value="PROTEIN CBG07046"/>
    <property type="match status" value="1"/>
</dbReference>
<dbReference type="Gene3D" id="1.20.1070.10">
    <property type="entry name" value="Rhodopsin 7-helix transmembrane proteins"/>
    <property type="match status" value="1"/>
</dbReference>
<dbReference type="AlphaFoldDB" id="A0A9P1IF07"/>
<keyword evidence="1" id="KW-1133">Transmembrane helix</keyword>
<keyword evidence="1" id="KW-0472">Membrane</keyword>
<dbReference type="EMBL" id="CANHGI010000003">
    <property type="protein sequence ID" value="CAI5443941.1"/>
    <property type="molecule type" value="Genomic_DNA"/>
</dbReference>
<keyword evidence="3" id="KW-1185">Reference proteome</keyword>
<evidence type="ECO:0000313" key="3">
    <source>
        <dbReference type="Proteomes" id="UP001152747"/>
    </source>
</evidence>
<feature type="transmembrane region" description="Helical" evidence="1">
    <location>
        <begin position="127"/>
        <end position="143"/>
    </location>
</feature>
<sequence>MSFSKFWTEKLVKIYIIIVFIISILSCIPTYLETPEDVVKLTNISNYQATQRLILSADIVFCDVFSIILTGLTIYRIRHFATSHEKKLIIVTASHTVIAIVVFLYQVTKTLNLKDPISLFLAKYRTILAYIFICTNFGTILIADSRIRMDFLAIFGKKKTEPMFIVRSTTNN</sequence>
<name>A0A9P1IF07_9PELO</name>
<feature type="transmembrane region" description="Helical" evidence="1">
    <location>
        <begin position="12"/>
        <end position="32"/>
    </location>
</feature>
<evidence type="ECO:0000256" key="1">
    <source>
        <dbReference type="SAM" id="Phobius"/>
    </source>
</evidence>
<dbReference type="Proteomes" id="UP001152747">
    <property type="component" value="Unassembled WGS sequence"/>
</dbReference>
<keyword evidence="1" id="KW-0812">Transmembrane</keyword>
<organism evidence="2 3">
    <name type="scientific">Caenorhabditis angaria</name>
    <dbReference type="NCBI Taxonomy" id="860376"/>
    <lineage>
        <taxon>Eukaryota</taxon>
        <taxon>Metazoa</taxon>
        <taxon>Ecdysozoa</taxon>
        <taxon>Nematoda</taxon>
        <taxon>Chromadorea</taxon>
        <taxon>Rhabditida</taxon>
        <taxon>Rhabditina</taxon>
        <taxon>Rhabditomorpha</taxon>
        <taxon>Rhabditoidea</taxon>
        <taxon>Rhabditidae</taxon>
        <taxon>Peloderinae</taxon>
        <taxon>Caenorhabditis</taxon>
    </lineage>
</organism>
<reference evidence="2" key="1">
    <citation type="submission" date="2022-11" db="EMBL/GenBank/DDBJ databases">
        <authorList>
            <person name="Kikuchi T."/>
        </authorList>
    </citation>
    <scope>NUCLEOTIDE SEQUENCE</scope>
    <source>
        <strain evidence="2">PS1010</strain>
    </source>
</reference>
<evidence type="ECO:0000313" key="2">
    <source>
        <dbReference type="EMBL" id="CAI5443941.1"/>
    </source>
</evidence>
<accession>A0A9P1IF07</accession>
<dbReference type="PROSITE" id="PS51257">
    <property type="entry name" value="PROKAR_LIPOPROTEIN"/>
    <property type="match status" value="1"/>
</dbReference>
<feature type="transmembrane region" description="Helical" evidence="1">
    <location>
        <begin position="87"/>
        <end position="107"/>
    </location>
</feature>
<proteinExistence type="predicted"/>
<protein>
    <recommendedName>
        <fullName evidence="4">Serpentine receptor class gamma</fullName>
    </recommendedName>
</protein>
<feature type="transmembrane region" description="Helical" evidence="1">
    <location>
        <begin position="52"/>
        <end position="75"/>
    </location>
</feature>
<gene>
    <name evidence="2" type="ORF">CAMP_LOCUS6578</name>
</gene>